<gene>
    <name evidence="1" type="ORF">NSPZN2_100182</name>
</gene>
<evidence type="ECO:0000313" key="2">
    <source>
        <dbReference type="Proteomes" id="UP000675880"/>
    </source>
</evidence>
<dbReference type="EMBL" id="CAJNBJ010000002">
    <property type="protein sequence ID" value="CAE6727534.1"/>
    <property type="molecule type" value="Genomic_DNA"/>
</dbReference>
<proteinExistence type="predicted"/>
<reference evidence="1 2" key="1">
    <citation type="submission" date="2021-02" db="EMBL/GenBank/DDBJ databases">
        <authorList>
            <person name="Han P."/>
        </authorList>
    </citation>
    <scope>NUCLEOTIDE SEQUENCE [LARGE SCALE GENOMIC DNA]</scope>
    <source>
        <strain evidence="1">Candidatus Nitrospira sp. ZN2</strain>
    </source>
</reference>
<protein>
    <submittedName>
        <fullName evidence="1">Uncharacterized protein</fullName>
    </submittedName>
</protein>
<keyword evidence="2" id="KW-1185">Reference proteome</keyword>
<accession>A0ABM8R184</accession>
<name>A0ABM8R184_9BACT</name>
<dbReference type="Proteomes" id="UP000675880">
    <property type="component" value="Unassembled WGS sequence"/>
</dbReference>
<evidence type="ECO:0000313" key="1">
    <source>
        <dbReference type="EMBL" id="CAE6727534.1"/>
    </source>
</evidence>
<organism evidence="1 2">
    <name type="scientific">Nitrospira defluvii</name>
    <dbReference type="NCBI Taxonomy" id="330214"/>
    <lineage>
        <taxon>Bacteria</taxon>
        <taxon>Pseudomonadati</taxon>
        <taxon>Nitrospirota</taxon>
        <taxon>Nitrospiria</taxon>
        <taxon>Nitrospirales</taxon>
        <taxon>Nitrospiraceae</taxon>
        <taxon>Nitrospira</taxon>
    </lineage>
</organism>
<sequence length="28" mass="3208">MPATLHEMRLRPELVISLVDGDANERFP</sequence>
<comment type="caution">
    <text evidence="1">The sequence shown here is derived from an EMBL/GenBank/DDBJ whole genome shotgun (WGS) entry which is preliminary data.</text>
</comment>